<feature type="compositionally biased region" description="Polar residues" evidence="1">
    <location>
        <begin position="547"/>
        <end position="561"/>
    </location>
</feature>
<dbReference type="EMBL" id="LFZO01000395">
    <property type="protein sequence ID" value="KXT08844.1"/>
    <property type="molecule type" value="Genomic_DNA"/>
</dbReference>
<feature type="region of interest" description="Disordered" evidence="1">
    <location>
        <begin position="495"/>
        <end position="597"/>
    </location>
</feature>
<protein>
    <submittedName>
        <fullName evidence="3">Uncharacterized protein</fullName>
    </submittedName>
</protein>
<reference evidence="3 4" key="1">
    <citation type="submission" date="2015-07" db="EMBL/GenBank/DDBJ databases">
        <title>Comparative genomics of the Sigatoka disease complex on banana suggests a link between parallel evolutionary changes in Pseudocercospora fijiensis and Pseudocercospora eumusae and increased virulence on the banana host.</title>
        <authorList>
            <person name="Chang T.-C."/>
            <person name="Salvucci A."/>
            <person name="Crous P.W."/>
            <person name="Stergiopoulos I."/>
        </authorList>
    </citation>
    <scope>NUCLEOTIDE SEQUENCE [LARGE SCALE GENOMIC DNA]</scope>
    <source>
        <strain evidence="3 4">CBS 116634</strain>
    </source>
</reference>
<comment type="caution">
    <text evidence="3">The sequence shown here is derived from an EMBL/GenBank/DDBJ whole genome shotgun (WGS) entry which is preliminary data.</text>
</comment>
<keyword evidence="4" id="KW-1185">Reference proteome</keyword>
<organism evidence="3 4">
    <name type="scientific">Pseudocercospora musae</name>
    <dbReference type="NCBI Taxonomy" id="113226"/>
    <lineage>
        <taxon>Eukaryota</taxon>
        <taxon>Fungi</taxon>
        <taxon>Dikarya</taxon>
        <taxon>Ascomycota</taxon>
        <taxon>Pezizomycotina</taxon>
        <taxon>Dothideomycetes</taxon>
        <taxon>Dothideomycetidae</taxon>
        <taxon>Mycosphaerellales</taxon>
        <taxon>Mycosphaerellaceae</taxon>
        <taxon>Pseudocercospora</taxon>
    </lineage>
</organism>
<keyword evidence="2" id="KW-0812">Transmembrane</keyword>
<sequence>MKSPSLGDVISATGVIIEDPVFRTGSDSWDTWLTFGLYTLLLISVIRVTMTFFHQCQLRRHDVDTTTWKWIRAFLALSIVSLLVVNFLRYKHREIKLGSLETIRQARKAGGVLQRNEIKDRVPDGVDLKYKAYKYFYGKLPDALVEKSPWLPLDWSRNASVWDYFKLLIDSPRRNWWTQQWAVGYLFWAIFVTRECQVIFEIFRPWWLFHLSYWDAASVWLRCRACSMLCFCCCLDRRLVSNSRFYVDIVAVLVLAQITTYVGLPWALKHLEQSPVSARPMREIIFGALQATLLALPVLTPLLSRISRSTLEDQWHQDRRVRGKVTAFTCSAAGLLSTVLHLYSSYRAFVEANPGRFSQWAQLTYFSPWRHEHNSLKSTAFYILGTLGDHPWINALAWDVLFSILSLCAYSAASRSDTRGMLQCSIAPWLDDFIEAAKQVFGLPKDGIEWAVAQDAARKATKQLSIGQQYMKDYYKTSPEGWKVYKKKMLPEDFEDSGEANEHSDEASSEAVRNTRALRPQTRLAADAAQSARRSTKRSGDKGREVQASSACASRKASGSRSAPRPKSARAESRKKAAEEDREHQNSSVISTDGDDNFEGRAEQMGVAWCLYVVGGLGLAPAAVYGADVLP</sequence>
<evidence type="ECO:0000313" key="3">
    <source>
        <dbReference type="EMBL" id="KXT08844.1"/>
    </source>
</evidence>
<feature type="transmembrane region" description="Helical" evidence="2">
    <location>
        <begin position="245"/>
        <end position="264"/>
    </location>
</feature>
<dbReference type="OrthoDB" id="2126185at2759"/>
<keyword evidence="2" id="KW-1133">Transmembrane helix</keyword>
<dbReference type="AlphaFoldDB" id="A0A139I2D1"/>
<evidence type="ECO:0000256" key="2">
    <source>
        <dbReference type="SAM" id="Phobius"/>
    </source>
</evidence>
<dbReference type="Proteomes" id="UP000073492">
    <property type="component" value="Unassembled WGS sequence"/>
</dbReference>
<feature type="transmembrane region" description="Helical" evidence="2">
    <location>
        <begin position="284"/>
        <end position="304"/>
    </location>
</feature>
<evidence type="ECO:0000313" key="4">
    <source>
        <dbReference type="Proteomes" id="UP000073492"/>
    </source>
</evidence>
<evidence type="ECO:0000256" key="1">
    <source>
        <dbReference type="SAM" id="MobiDB-lite"/>
    </source>
</evidence>
<feature type="transmembrane region" description="Helical" evidence="2">
    <location>
        <begin position="607"/>
        <end position="627"/>
    </location>
</feature>
<feature type="transmembrane region" description="Helical" evidence="2">
    <location>
        <begin position="325"/>
        <end position="344"/>
    </location>
</feature>
<feature type="compositionally biased region" description="Basic and acidic residues" evidence="1">
    <location>
        <begin position="569"/>
        <end position="585"/>
    </location>
</feature>
<feature type="transmembrane region" description="Helical" evidence="2">
    <location>
        <begin position="392"/>
        <end position="413"/>
    </location>
</feature>
<gene>
    <name evidence="3" type="ORF">AC579_1478</name>
</gene>
<name>A0A139I2D1_9PEZI</name>
<accession>A0A139I2D1</accession>
<feature type="transmembrane region" description="Helical" evidence="2">
    <location>
        <begin position="32"/>
        <end position="50"/>
    </location>
</feature>
<feature type="transmembrane region" description="Helical" evidence="2">
    <location>
        <begin position="70"/>
        <end position="88"/>
    </location>
</feature>
<proteinExistence type="predicted"/>
<keyword evidence="2" id="KW-0472">Membrane</keyword>